<dbReference type="AlphaFoldDB" id="D6TP72"/>
<evidence type="ECO:0000256" key="1">
    <source>
        <dbReference type="SAM" id="MobiDB-lite"/>
    </source>
</evidence>
<evidence type="ECO:0000313" key="3">
    <source>
        <dbReference type="Proteomes" id="UP000004508"/>
    </source>
</evidence>
<dbReference type="EMBL" id="ADVG01000002">
    <property type="protein sequence ID" value="EFH87428.1"/>
    <property type="molecule type" value="Genomic_DNA"/>
</dbReference>
<keyword evidence="3" id="KW-1185">Reference proteome</keyword>
<reference evidence="2 3" key="1">
    <citation type="journal article" date="2011" name="Stand. Genomic Sci.">
        <title>Non-contiguous finished genome sequence and contextual data of the filamentous soil bacterium Ktedonobacter racemifer type strain (SOSP1-21).</title>
        <authorList>
            <person name="Chang Y.J."/>
            <person name="Land M."/>
            <person name="Hauser L."/>
            <person name="Chertkov O."/>
            <person name="Del Rio T.G."/>
            <person name="Nolan M."/>
            <person name="Copeland A."/>
            <person name="Tice H."/>
            <person name="Cheng J.F."/>
            <person name="Lucas S."/>
            <person name="Han C."/>
            <person name="Goodwin L."/>
            <person name="Pitluck S."/>
            <person name="Ivanova N."/>
            <person name="Ovchinikova G."/>
            <person name="Pati A."/>
            <person name="Chen A."/>
            <person name="Palaniappan K."/>
            <person name="Mavromatis K."/>
            <person name="Liolios K."/>
            <person name="Brettin T."/>
            <person name="Fiebig A."/>
            <person name="Rohde M."/>
            <person name="Abt B."/>
            <person name="Goker M."/>
            <person name="Detter J.C."/>
            <person name="Woyke T."/>
            <person name="Bristow J."/>
            <person name="Eisen J.A."/>
            <person name="Markowitz V."/>
            <person name="Hugenholtz P."/>
            <person name="Kyrpides N.C."/>
            <person name="Klenk H.P."/>
            <person name="Lapidus A."/>
        </authorList>
    </citation>
    <scope>NUCLEOTIDE SEQUENCE [LARGE SCALE GENOMIC DNA]</scope>
    <source>
        <strain evidence="3">DSM 44963</strain>
    </source>
</reference>
<evidence type="ECO:0000313" key="2">
    <source>
        <dbReference type="EMBL" id="EFH87428.1"/>
    </source>
</evidence>
<sequence length="88" mass="9616">MQKDEIPPARIWWSPEKGVQGDEVLPAGVWGVPRTPLFNLFFAAAGGKKQNHTTQRKEKTNEEEDWGGDVGPGEPPTVARSHVAPTAL</sequence>
<organism evidence="2 3">
    <name type="scientific">Ktedonobacter racemifer DSM 44963</name>
    <dbReference type="NCBI Taxonomy" id="485913"/>
    <lineage>
        <taxon>Bacteria</taxon>
        <taxon>Bacillati</taxon>
        <taxon>Chloroflexota</taxon>
        <taxon>Ktedonobacteria</taxon>
        <taxon>Ktedonobacterales</taxon>
        <taxon>Ktedonobacteraceae</taxon>
        <taxon>Ktedonobacter</taxon>
    </lineage>
</organism>
<protein>
    <submittedName>
        <fullName evidence="2">Uncharacterized protein</fullName>
    </submittedName>
</protein>
<dbReference type="Proteomes" id="UP000004508">
    <property type="component" value="Unassembled WGS sequence"/>
</dbReference>
<gene>
    <name evidence="2" type="ORF">Krac_8760</name>
</gene>
<comment type="caution">
    <text evidence="2">The sequence shown here is derived from an EMBL/GenBank/DDBJ whole genome shotgun (WGS) entry which is preliminary data.</text>
</comment>
<dbReference type="InParanoid" id="D6TP72"/>
<feature type="region of interest" description="Disordered" evidence="1">
    <location>
        <begin position="46"/>
        <end position="88"/>
    </location>
</feature>
<dbReference type="RefSeq" id="WP_007912570.1">
    <property type="nucleotide sequence ID" value="NZ_ADVG01000002.1"/>
</dbReference>
<proteinExistence type="predicted"/>
<name>D6TP72_KTERA</name>
<accession>D6TP72</accession>